<reference evidence="1" key="1">
    <citation type="submission" date="2023-04" db="EMBL/GenBank/DDBJ databases">
        <title>A chromosome-level genome assembly of the parasitoid wasp Eretmocerus hayati.</title>
        <authorList>
            <person name="Zhong Y."/>
            <person name="Liu S."/>
            <person name="Liu Y."/>
        </authorList>
    </citation>
    <scope>NUCLEOTIDE SEQUENCE</scope>
    <source>
        <strain evidence="1">ZJU_SS_LIU_2023</strain>
    </source>
</reference>
<organism evidence="1 2">
    <name type="scientific">Eretmocerus hayati</name>
    <dbReference type="NCBI Taxonomy" id="131215"/>
    <lineage>
        <taxon>Eukaryota</taxon>
        <taxon>Metazoa</taxon>
        <taxon>Ecdysozoa</taxon>
        <taxon>Arthropoda</taxon>
        <taxon>Hexapoda</taxon>
        <taxon>Insecta</taxon>
        <taxon>Pterygota</taxon>
        <taxon>Neoptera</taxon>
        <taxon>Endopterygota</taxon>
        <taxon>Hymenoptera</taxon>
        <taxon>Apocrita</taxon>
        <taxon>Proctotrupomorpha</taxon>
        <taxon>Chalcidoidea</taxon>
        <taxon>Aphelinidae</taxon>
        <taxon>Aphelininae</taxon>
        <taxon>Eretmocerus</taxon>
    </lineage>
</organism>
<comment type="caution">
    <text evidence="1">The sequence shown here is derived from an EMBL/GenBank/DDBJ whole genome shotgun (WGS) entry which is preliminary data.</text>
</comment>
<proteinExistence type="predicted"/>
<evidence type="ECO:0000313" key="1">
    <source>
        <dbReference type="EMBL" id="KAJ8684166.1"/>
    </source>
</evidence>
<name>A0ACC2PM99_9HYME</name>
<keyword evidence="2" id="KW-1185">Reference proteome</keyword>
<dbReference type="EMBL" id="CM056741">
    <property type="protein sequence ID" value="KAJ8684166.1"/>
    <property type="molecule type" value="Genomic_DNA"/>
</dbReference>
<gene>
    <name evidence="1" type="ORF">QAD02_019958</name>
</gene>
<accession>A0ACC2PM99</accession>
<sequence>MAQSRIQPMLYDPRICELTEFWFHVFVVNDTDDIRGIVIDDERLEAMKKLKVDMKVHYNTEESDEEMIVPGRYYAVFDEEWHRVQCSKCDYIQGTASVLFIDRGDEDILPFANFLPLHTKFCSLPAQSVRLSIDGLALFQDCVAMQSLMEDLLIDSDVLVNVLKCKKSTSEVPILLTELTIVNETDDSDTIAVRDFLQHEILQQIANPLKNIDNDDLFQKVHISHLSQKSVFVQVRFEGLKYLNKLLDQISRGFLDTECYKHKPVASIDKSKVYLFKNRDHKWYRVKVTNSGSSDVRVKFIDVGSEVLIDPVQLVPLEGSSSFLSRYPEQAIEVKLHKIPSVLFDEGMIAYLRHLVSNYEFLYMRTVGVYQNMPLAQFYQRDSRNNLVLINAALVIEILLRQHPPEISGCYPLKIPKIPEKDLCFDVQVILVAHPESVVVQPLCSAGQLQNMMADLSDICKSFTGPSLAPACIEVGEIYAALNSEDKTWYRGYVYKVFDRTTYAMYACDYGDCFVASLKDLQPLQKKFYDLPFQAIRAKLVGIDQELMEKWTVYDSLKLDKFIALKDFVAVVKDQEIDPSVFGQFKVNLELIDTSANDDVYITDMINSRVALSTEDRLEYQFYPVSGQQLQFRIKAPHDAHIALTSGPSEGDPMWEVFIGGWKNSKSVIRKNRSKPDVTEADTPDFLTSDEFRGFWIRWSGGYLTVGKEGEQEPFLSYVDPDPFPITHFGVCTGWGASGEWLLEARCIAGQGGDSGPVPTAPSDYQLGGSSCWCDASNGLVPPGAVLAGEDGEPLYVARANHEGALIPGKLVPSHGVCYVPHGGEEHSKSEYQVLCNCEPLWVPVSGGDIPPNAVPSGQTEDGEPLFVGRTNHEGTLTPGKVHPSHACLYIPYGGQEVSFTDYEILTN</sequence>
<protein>
    <submittedName>
        <fullName evidence="1">Uncharacterized protein</fullName>
    </submittedName>
</protein>
<evidence type="ECO:0000313" key="2">
    <source>
        <dbReference type="Proteomes" id="UP001239111"/>
    </source>
</evidence>
<dbReference type="Proteomes" id="UP001239111">
    <property type="component" value="Chromosome 1"/>
</dbReference>